<accession>A0A076YKI2</accession>
<evidence type="ECO:0000313" key="3">
    <source>
        <dbReference type="Proteomes" id="UP000207645"/>
    </source>
</evidence>
<gene>
    <name evidence="2" type="ORF">PBI_PIRO94_3</name>
</gene>
<dbReference type="GeneID" id="26625358"/>
<evidence type="ECO:0000313" key="2">
    <source>
        <dbReference type="EMBL" id="AIK67720.1"/>
    </source>
</evidence>
<organism evidence="2 3">
    <name type="scientific">Mycobacterium phage Piro94</name>
    <dbReference type="NCBI Taxonomy" id="1527520"/>
    <lineage>
        <taxon>Viruses</taxon>
        <taxon>Duplodnaviria</taxon>
        <taxon>Heunggongvirae</taxon>
        <taxon>Uroviricota</taxon>
        <taxon>Caudoviricetes</taxon>
        <taxon>Turbidovirus</taxon>
        <taxon>Turbidovirus piro94</taxon>
    </lineage>
</organism>
<name>A0A076YKI2_9CAUD</name>
<reference evidence="2 3" key="1">
    <citation type="submission" date="2014-07" db="EMBL/GenBank/DDBJ databases">
        <authorList>
            <person name="Edwards J.M."/>
            <person name="Maric E."/>
            <person name="Piro B.S."/>
            <person name="Zarchy R.E."/>
            <person name="Bollivar D.W."/>
            <person name="Anders K.R."/>
            <person name="Braun M.A."/>
            <person name="Delesalle V.A."/>
            <person name="Hughes L.E."/>
            <person name="Ware V.C."/>
            <person name="Bradley K.W."/>
            <person name="Barker L.P."/>
            <person name="Asai D.J."/>
            <person name="Bowman C.A."/>
            <person name="Russell D.A."/>
            <person name="Pope W.H."/>
            <person name="Jacobs-Sera D."/>
            <person name="Hendrix R.W."/>
            <person name="Hatfull G.F."/>
        </authorList>
    </citation>
    <scope>NUCLEOTIDE SEQUENCE [LARGE SCALE GENOMIC DNA]</scope>
</reference>
<proteinExistence type="predicted"/>
<dbReference type="OrthoDB" id="24586at10239"/>
<dbReference type="RefSeq" id="YP_009198217.1">
    <property type="nucleotide sequence ID" value="NC_028794.1"/>
</dbReference>
<feature type="region of interest" description="Disordered" evidence="1">
    <location>
        <begin position="81"/>
        <end position="104"/>
    </location>
</feature>
<sequence>MVTFEEARAIVAERRGPEYPEEAEFTVATWGYETATEWIIRAGSYPEVYGPRTPADFRLISTEDGPQITVNKETGEYRESYGIPDDEELTPVGEKPVFGPPPGQ</sequence>
<dbReference type="EMBL" id="KM197169">
    <property type="protein sequence ID" value="AIK67720.1"/>
    <property type="molecule type" value="Genomic_DNA"/>
</dbReference>
<dbReference type="Proteomes" id="UP000207645">
    <property type="component" value="Segment"/>
</dbReference>
<evidence type="ECO:0000256" key="1">
    <source>
        <dbReference type="SAM" id="MobiDB-lite"/>
    </source>
</evidence>
<protein>
    <submittedName>
        <fullName evidence="2">Uncharacterized protein</fullName>
    </submittedName>
</protein>
<dbReference type="KEGG" id="vg:26625358"/>
<keyword evidence="3" id="KW-1185">Reference proteome</keyword>